<dbReference type="Proteomes" id="UP001527202">
    <property type="component" value="Unassembled WGS sequence"/>
</dbReference>
<proteinExistence type="predicted"/>
<dbReference type="OrthoDB" id="2852740at2"/>
<reference evidence="3 4" key="1">
    <citation type="submission" date="2018-01" db="EMBL/GenBank/DDBJ databases">
        <title>The whole genome sequencing and assembly of Paenibacillus chitinolyticus KCCM 41400 strain.</title>
        <authorList>
            <person name="Kim J.-Y."/>
            <person name="Park M.-K."/>
            <person name="Lee Y.-J."/>
            <person name="Yi H."/>
            <person name="Bahn Y.-S."/>
            <person name="Kim J.F."/>
            <person name="Lee D.-W."/>
        </authorList>
    </citation>
    <scope>NUCLEOTIDE SEQUENCE [LARGE SCALE GENOMIC DNA]</scope>
    <source>
        <strain evidence="3 4">KCCM 41400</strain>
    </source>
</reference>
<accession>A0A410X1V3</accession>
<evidence type="ECO:0000313" key="5">
    <source>
        <dbReference type="Proteomes" id="UP001527202"/>
    </source>
</evidence>
<dbReference type="EMBL" id="JAMDMJ010000003">
    <property type="protein sequence ID" value="MCY9594718.1"/>
    <property type="molecule type" value="Genomic_DNA"/>
</dbReference>
<evidence type="ECO:0000313" key="3">
    <source>
        <dbReference type="EMBL" id="QAV20590.1"/>
    </source>
</evidence>
<protein>
    <submittedName>
        <fullName evidence="3">DUF1854 domain-containing protein</fullName>
    </submittedName>
</protein>
<dbReference type="KEGG" id="pchi:PC41400_24085"/>
<dbReference type="GeneID" id="95377878"/>
<dbReference type="EMBL" id="CP026520">
    <property type="protein sequence ID" value="QAV20590.1"/>
    <property type="molecule type" value="Genomic_DNA"/>
</dbReference>
<dbReference type="AlphaFoldDB" id="A0A410X1V3"/>
<keyword evidence="5" id="KW-1185">Reference proteome</keyword>
<dbReference type="Proteomes" id="UP000288943">
    <property type="component" value="Chromosome"/>
</dbReference>
<name>A0A410X1V3_9BACL</name>
<gene>
    <name evidence="2" type="ORF">M5X16_02895</name>
    <name evidence="3" type="ORF">PC41400_24085</name>
</gene>
<evidence type="ECO:0000259" key="1">
    <source>
        <dbReference type="Pfam" id="PF08909"/>
    </source>
</evidence>
<dbReference type="RefSeq" id="WP_042230358.1">
    <property type="nucleotide sequence ID" value="NZ_CP026520.1"/>
</dbReference>
<feature type="domain" description="DUF1854" evidence="1">
    <location>
        <begin position="46"/>
        <end position="175"/>
    </location>
</feature>
<sequence>MPNPYESGGFPEGGDPFDILLLEADKCRFRRTEGGLLLLSCDGRDHEEILVFRTFPFSEPDRYISIRTKEGEEIGIIADLRQLDDASRRELEKELHLRYLLPRVEAIRSIKQKTSGWQWDIVTQFGPERLQLPNLHEHVFRQGEDRLLLVDTGEHRLEVASIRKLDPASLKQLQKIF</sequence>
<dbReference type="InterPro" id="IPR015005">
    <property type="entry name" value="DUF1854"/>
</dbReference>
<reference evidence="2 5" key="2">
    <citation type="submission" date="2022-05" db="EMBL/GenBank/DDBJ databases">
        <title>Genome Sequencing of Bee-Associated Microbes.</title>
        <authorList>
            <person name="Dunlap C."/>
        </authorList>
    </citation>
    <scope>NUCLEOTIDE SEQUENCE [LARGE SCALE GENOMIC DNA]</scope>
    <source>
        <strain evidence="2 5">NRRL B-23120</strain>
    </source>
</reference>
<organism evidence="3 4">
    <name type="scientific">Paenibacillus chitinolyticus</name>
    <dbReference type="NCBI Taxonomy" id="79263"/>
    <lineage>
        <taxon>Bacteria</taxon>
        <taxon>Bacillati</taxon>
        <taxon>Bacillota</taxon>
        <taxon>Bacilli</taxon>
        <taxon>Bacillales</taxon>
        <taxon>Paenibacillaceae</taxon>
        <taxon>Paenibacillus</taxon>
    </lineage>
</organism>
<evidence type="ECO:0000313" key="4">
    <source>
        <dbReference type="Proteomes" id="UP000288943"/>
    </source>
</evidence>
<evidence type="ECO:0000313" key="2">
    <source>
        <dbReference type="EMBL" id="MCY9594718.1"/>
    </source>
</evidence>
<dbReference type="Pfam" id="PF08909">
    <property type="entry name" value="DUF1854"/>
    <property type="match status" value="1"/>
</dbReference>